<dbReference type="Pfam" id="PF02464">
    <property type="entry name" value="CinA"/>
    <property type="match status" value="1"/>
</dbReference>
<keyword evidence="3" id="KW-1185">Reference proteome</keyword>
<reference evidence="2" key="1">
    <citation type="submission" date="2021-01" db="EMBL/GenBank/DDBJ databases">
        <title>Whole genome shotgun sequence of Actinocatenispora rupis NBRC 107355.</title>
        <authorList>
            <person name="Komaki H."/>
            <person name="Tamura T."/>
        </authorList>
    </citation>
    <scope>NUCLEOTIDE SEQUENCE</scope>
    <source>
        <strain evidence="2">NBRC 107355</strain>
    </source>
</reference>
<dbReference type="AlphaFoldDB" id="A0A8J3J302"/>
<name>A0A8J3J302_9ACTN</name>
<dbReference type="EMBL" id="BOMB01000001">
    <property type="protein sequence ID" value="GID09222.1"/>
    <property type="molecule type" value="Genomic_DNA"/>
</dbReference>
<accession>A0A8J3J302</accession>
<gene>
    <name evidence="2" type="ORF">Aru02nite_01110</name>
</gene>
<dbReference type="InterPro" id="IPR008136">
    <property type="entry name" value="CinA_C"/>
</dbReference>
<sequence>MTTDVVRAPEVVSALLARGETLATAESLTAGQLAATVVDVPGASAVLRGGLIVYAVDLKASLAGVPEDLLAERGPVDPDVARALARGARERCGATWGIGTTGVAGPEPHGGSPAGTVYVGLAGPYGDVAERLALPGDRAAVRAGTVTAALALLLSALR</sequence>
<organism evidence="2 3">
    <name type="scientific">Actinocatenispora rupis</name>
    <dbReference type="NCBI Taxonomy" id="519421"/>
    <lineage>
        <taxon>Bacteria</taxon>
        <taxon>Bacillati</taxon>
        <taxon>Actinomycetota</taxon>
        <taxon>Actinomycetes</taxon>
        <taxon>Micromonosporales</taxon>
        <taxon>Micromonosporaceae</taxon>
        <taxon>Actinocatenispora</taxon>
    </lineage>
</organism>
<dbReference type="SUPFAM" id="SSF142433">
    <property type="entry name" value="CinA-like"/>
    <property type="match status" value="1"/>
</dbReference>
<evidence type="ECO:0000259" key="1">
    <source>
        <dbReference type="Pfam" id="PF02464"/>
    </source>
</evidence>
<dbReference type="InterPro" id="IPR036653">
    <property type="entry name" value="CinA-like_C"/>
</dbReference>
<evidence type="ECO:0000313" key="2">
    <source>
        <dbReference type="EMBL" id="GID09222.1"/>
    </source>
</evidence>
<evidence type="ECO:0000313" key="3">
    <source>
        <dbReference type="Proteomes" id="UP000612808"/>
    </source>
</evidence>
<protein>
    <submittedName>
        <fullName evidence="2">Competence protein</fullName>
    </submittedName>
</protein>
<feature type="domain" description="CinA C-terminal" evidence="1">
    <location>
        <begin position="10"/>
        <end position="156"/>
    </location>
</feature>
<dbReference type="Gene3D" id="3.90.950.20">
    <property type="entry name" value="CinA-like"/>
    <property type="match status" value="1"/>
</dbReference>
<comment type="caution">
    <text evidence="2">The sequence shown here is derived from an EMBL/GenBank/DDBJ whole genome shotgun (WGS) entry which is preliminary data.</text>
</comment>
<dbReference type="NCBIfam" id="TIGR00199">
    <property type="entry name" value="PncC_domain"/>
    <property type="match status" value="1"/>
</dbReference>
<dbReference type="Proteomes" id="UP000612808">
    <property type="component" value="Unassembled WGS sequence"/>
</dbReference>
<proteinExistence type="predicted"/>
<dbReference type="RefSeq" id="WP_203653992.1">
    <property type="nucleotide sequence ID" value="NZ_BAAAZM010000016.1"/>
</dbReference>